<name>A0AC34QFH6_9BILA</name>
<dbReference type="Proteomes" id="UP000887576">
    <property type="component" value="Unplaced"/>
</dbReference>
<evidence type="ECO:0000313" key="2">
    <source>
        <dbReference type="WBParaSite" id="JU765_v2.g16022.t1"/>
    </source>
</evidence>
<reference evidence="2" key="1">
    <citation type="submission" date="2022-11" db="UniProtKB">
        <authorList>
            <consortium name="WormBaseParasite"/>
        </authorList>
    </citation>
    <scope>IDENTIFICATION</scope>
</reference>
<proteinExistence type="predicted"/>
<organism evidence="1 2">
    <name type="scientific">Panagrolaimus sp. JU765</name>
    <dbReference type="NCBI Taxonomy" id="591449"/>
    <lineage>
        <taxon>Eukaryota</taxon>
        <taxon>Metazoa</taxon>
        <taxon>Ecdysozoa</taxon>
        <taxon>Nematoda</taxon>
        <taxon>Chromadorea</taxon>
        <taxon>Rhabditida</taxon>
        <taxon>Tylenchina</taxon>
        <taxon>Panagrolaimomorpha</taxon>
        <taxon>Panagrolaimoidea</taxon>
        <taxon>Panagrolaimidae</taxon>
        <taxon>Panagrolaimus</taxon>
    </lineage>
</organism>
<protein>
    <submittedName>
        <fullName evidence="2">Uncharacterized protein</fullName>
    </submittedName>
</protein>
<evidence type="ECO:0000313" key="1">
    <source>
        <dbReference type="Proteomes" id="UP000887576"/>
    </source>
</evidence>
<sequence>MTSLYQQFLKMSPLEPQNVASSSRPPKLFPMNEGGASTSNSAPNQPPTTKSATVIPDDDDMPPVLDRVVPIPESHIQSSRPSTSSSQYFPSLINPKPLYHPLYFPNLQPLDTNSLLFLQQFSTLYSNLPKLDLNKLPQFNSSTPTPKTESLRKQSPSISIEIKETPNSFLENLMAKHGSENKDEKTEKELENAKLKGPETDKQIDDDVSFDNNTFGAQNASRSFWKLFLGDI</sequence>
<accession>A0AC34QFH6</accession>
<dbReference type="WBParaSite" id="JU765_v2.g16022.t1">
    <property type="protein sequence ID" value="JU765_v2.g16022.t1"/>
    <property type="gene ID" value="JU765_v2.g16022"/>
</dbReference>